<dbReference type="InterPro" id="IPR018644">
    <property type="entry name" value="DUF2071"/>
</dbReference>
<protein>
    <submittedName>
        <fullName evidence="1">DUF2071 domain-containing protein</fullName>
    </submittedName>
</protein>
<dbReference type="Proteomes" id="UP000321363">
    <property type="component" value="Unassembled WGS sequence"/>
</dbReference>
<comment type="caution">
    <text evidence="1">The sequence shown here is derived from an EMBL/GenBank/DDBJ whole genome shotgun (WGS) entry which is preliminary data.</text>
</comment>
<dbReference type="InterPro" id="IPR023375">
    <property type="entry name" value="ADC_dom_sf"/>
</dbReference>
<reference evidence="1 2" key="1">
    <citation type="journal article" date="2005" name="Int. J. Syst. Evol. Microbiol.">
        <title>Bacillus litoralis sp. nov., isolated from a tidal flat of the Yellow Sea in Korea.</title>
        <authorList>
            <person name="Yoon J.H."/>
            <person name="Oh T.K."/>
        </authorList>
    </citation>
    <scope>NUCLEOTIDE SEQUENCE [LARGE SCALE GENOMIC DNA]</scope>
    <source>
        <strain evidence="1 2">SW-211</strain>
    </source>
</reference>
<dbReference type="PANTHER" id="PTHR39186">
    <property type="entry name" value="DUF2071 FAMILY PROTEIN"/>
    <property type="match status" value="1"/>
</dbReference>
<dbReference type="EMBL" id="VOQF01000001">
    <property type="protein sequence ID" value="TXC92755.1"/>
    <property type="molecule type" value="Genomic_DNA"/>
</dbReference>
<dbReference type="AlphaFoldDB" id="A0A5C6W752"/>
<evidence type="ECO:0000313" key="1">
    <source>
        <dbReference type="EMBL" id="TXC92755.1"/>
    </source>
</evidence>
<dbReference type="OrthoDB" id="150993at2"/>
<accession>A0A5C6W752</accession>
<name>A0A5C6W752_9BACI</name>
<dbReference type="RefSeq" id="WP_146945616.1">
    <property type="nucleotide sequence ID" value="NZ_VOQF01000001.1"/>
</dbReference>
<dbReference type="Gene3D" id="2.40.400.10">
    <property type="entry name" value="Acetoacetate decarboxylase-like"/>
    <property type="match status" value="1"/>
</dbReference>
<proteinExistence type="predicted"/>
<organism evidence="1 2">
    <name type="scientific">Metabacillus litoralis</name>
    <dbReference type="NCBI Taxonomy" id="152268"/>
    <lineage>
        <taxon>Bacteria</taxon>
        <taxon>Bacillati</taxon>
        <taxon>Bacillota</taxon>
        <taxon>Bacilli</taxon>
        <taxon>Bacillales</taxon>
        <taxon>Bacillaceae</taxon>
        <taxon>Metabacillus</taxon>
    </lineage>
</organism>
<sequence length="241" mass="28530">MNNSHPRPWPVPRKPWVMKQTWEHLLFAHWKIDIDLIRPYIPEYLDIDTFNGDAWIAVVPFEMRNIRLRYLPEIPFTSSFAEINVRTYVTKNGKPGVYFFSLDAANFLAVQVAKTFFYLPYYYANISSRKDGETIKYHSIRHKQKGKYEFTASYKPTSEIFFAQTGTLENWLTERYCLYTTHNNKFYLSEINHDPWPLQHAEANITCNTMIPISDFQSEKNKPLLHYSKGIDVVLWGLEKI</sequence>
<evidence type="ECO:0000313" key="2">
    <source>
        <dbReference type="Proteomes" id="UP000321363"/>
    </source>
</evidence>
<gene>
    <name evidence="1" type="ORF">FS935_00680</name>
</gene>
<dbReference type="PANTHER" id="PTHR39186:SF1">
    <property type="entry name" value="DUF2071 DOMAIN-CONTAINING PROTEIN"/>
    <property type="match status" value="1"/>
</dbReference>
<dbReference type="SUPFAM" id="SSF160104">
    <property type="entry name" value="Acetoacetate decarboxylase-like"/>
    <property type="match status" value="1"/>
</dbReference>
<keyword evidence="2" id="KW-1185">Reference proteome</keyword>
<dbReference type="Pfam" id="PF09844">
    <property type="entry name" value="DUF2071"/>
    <property type="match status" value="1"/>
</dbReference>